<gene>
    <name evidence="1" type="ORF">CIMG_13020</name>
</gene>
<reference evidence="2" key="1">
    <citation type="journal article" date="2009" name="Genome Res.">
        <title>Comparative genomic analyses of the human fungal pathogens Coccidioides and their relatives.</title>
        <authorList>
            <person name="Sharpton T.J."/>
            <person name="Stajich J.E."/>
            <person name="Rounsley S.D."/>
            <person name="Gardner M.J."/>
            <person name="Wortman J.R."/>
            <person name="Jordar V.S."/>
            <person name="Maiti R."/>
            <person name="Kodira C.D."/>
            <person name="Neafsey D.E."/>
            <person name="Zeng Q."/>
            <person name="Hung C.-Y."/>
            <person name="McMahan C."/>
            <person name="Muszewska A."/>
            <person name="Grynberg M."/>
            <person name="Mandel M.A."/>
            <person name="Kellner E.M."/>
            <person name="Barker B.M."/>
            <person name="Galgiani J.N."/>
            <person name="Orbach M.J."/>
            <person name="Kirkland T.N."/>
            <person name="Cole G.T."/>
            <person name="Henn M.R."/>
            <person name="Birren B.W."/>
            <person name="Taylor J.W."/>
        </authorList>
    </citation>
    <scope>NUCLEOTIDE SEQUENCE [LARGE SCALE GENOMIC DNA]</scope>
    <source>
        <strain evidence="2">RS</strain>
    </source>
</reference>
<dbReference type="EMBL" id="GG704912">
    <property type="protein sequence ID" value="KJF60517.1"/>
    <property type="molecule type" value="Genomic_DNA"/>
</dbReference>
<evidence type="ECO:0000313" key="1">
    <source>
        <dbReference type="EMBL" id="KJF60517.1"/>
    </source>
</evidence>
<organism evidence="1 2">
    <name type="scientific">Coccidioides immitis (strain RS)</name>
    <name type="common">Valley fever fungus</name>
    <dbReference type="NCBI Taxonomy" id="246410"/>
    <lineage>
        <taxon>Eukaryota</taxon>
        <taxon>Fungi</taxon>
        <taxon>Dikarya</taxon>
        <taxon>Ascomycota</taxon>
        <taxon>Pezizomycotina</taxon>
        <taxon>Eurotiomycetes</taxon>
        <taxon>Eurotiomycetidae</taxon>
        <taxon>Onygenales</taxon>
        <taxon>Onygenaceae</taxon>
        <taxon>Coccidioides</taxon>
    </lineage>
</organism>
<dbReference type="Proteomes" id="UP000001261">
    <property type="component" value="Unassembled WGS sequence"/>
</dbReference>
<dbReference type="VEuPathDB" id="FungiDB:CIMG_13020"/>
<keyword evidence="2" id="KW-1185">Reference proteome</keyword>
<reference evidence="2" key="2">
    <citation type="journal article" date="2010" name="Genome Res.">
        <title>Population genomic sequencing of Coccidioides fungi reveals recent hybridization and transposon control.</title>
        <authorList>
            <person name="Neafsey D.E."/>
            <person name="Barker B.M."/>
            <person name="Sharpton T.J."/>
            <person name="Stajich J.E."/>
            <person name="Park D.J."/>
            <person name="Whiston E."/>
            <person name="Hung C.-Y."/>
            <person name="McMahan C."/>
            <person name="White J."/>
            <person name="Sykes S."/>
            <person name="Heiman D."/>
            <person name="Young S."/>
            <person name="Zeng Q."/>
            <person name="Abouelleil A."/>
            <person name="Aftuck L."/>
            <person name="Bessette D."/>
            <person name="Brown A."/>
            <person name="FitzGerald M."/>
            <person name="Lui A."/>
            <person name="Macdonald J.P."/>
            <person name="Priest M."/>
            <person name="Orbach M.J."/>
            <person name="Galgiani J.N."/>
            <person name="Kirkland T.N."/>
            <person name="Cole G.T."/>
            <person name="Birren B.W."/>
            <person name="Henn M.R."/>
            <person name="Taylor J.W."/>
            <person name="Rounsley S.D."/>
        </authorList>
    </citation>
    <scope>GENOME REANNOTATION</scope>
    <source>
        <strain evidence="2">RS</strain>
    </source>
</reference>
<dbReference type="InParanoid" id="A0A0D8JT95"/>
<accession>A0A0D8JT95</accession>
<sequence>MTDCGKHRAELQLIHANTPLSPFLFFFNTRLSPLHLWSSDIAEPTHYWKAIFMQERINCAASEIHFLVDTWNVLSPTLQAHRRRDDVALIQDSHNAINLSKHPIISSILETEEALQP</sequence>
<dbReference type="GeneID" id="24164647"/>
<protein>
    <submittedName>
        <fullName evidence="1">Uncharacterized protein</fullName>
    </submittedName>
</protein>
<dbReference type="AlphaFoldDB" id="A0A0D8JT95"/>
<proteinExistence type="predicted"/>
<dbReference type="KEGG" id="cim:CIMG_13020"/>
<evidence type="ECO:0000313" key="2">
    <source>
        <dbReference type="Proteomes" id="UP000001261"/>
    </source>
</evidence>
<dbReference type="RefSeq" id="XP_004445324.1">
    <property type="nucleotide sequence ID" value="XM_004445267.1"/>
</dbReference>
<name>A0A0D8JT95_COCIM</name>